<dbReference type="EMBL" id="SZQA01000033">
    <property type="protein sequence ID" value="TKK84627.1"/>
    <property type="molecule type" value="Genomic_DNA"/>
</dbReference>
<reference evidence="1 2" key="1">
    <citation type="submission" date="2019-04" db="EMBL/GenBank/DDBJ databases">
        <title>Herbidospora sp. NEAU-GS14.nov., a novel actinomycete isolated from soil.</title>
        <authorList>
            <person name="Han L."/>
        </authorList>
    </citation>
    <scope>NUCLEOTIDE SEQUENCE [LARGE SCALE GENOMIC DNA]</scope>
    <source>
        <strain evidence="1 2">NEAU-GS14</strain>
    </source>
</reference>
<protein>
    <submittedName>
        <fullName evidence="1">Uncharacterized protein</fullName>
    </submittedName>
</protein>
<dbReference type="RefSeq" id="WP_137250211.1">
    <property type="nucleotide sequence ID" value="NZ_SZQA01000033.1"/>
</dbReference>
<dbReference type="AlphaFoldDB" id="A0A4U3MAC9"/>
<accession>A0A4U3MAC9</accession>
<proteinExistence type="predicted"/>
<dbReference type="Proteomes" id="UP000308705">
    <property type="component" value="Unassembled WGS sequence"/>
</dbReference>
<evidence type="ECO:0000313" key="1">
    <source>
        <dbReference type="EMBL" id="TKK84627.1"/>
    </source>
</evidence>
<dbReference type="OrthoDB" id="5118610at2"/>
<organism evidence="1 2">
    <name type="scientific">Herbidospora galbida</name>
    <dbReference type="NCBI Taxonomy" id="2575442"/>
    <lineage>
        <taxon>Bacteria</taxon>
        <taxon>Bacillati</taxon>
        <taxon>Actinomycetota</taxon>
        <taxon>Actinomycetes</taxon>
        <taxon>Streptosporangiales</taxon>
        <taxon>Streptosporangiaceae</taxon>
        <taxon>Herbidospora</taxon>
    </lineage>
</organism>
<sequence>MTEYTPYGWVITEDLITNGEYNGVMGPRTMDPELEARLEAGEGTEFRLLDDDGEHYATGRIIGPADPDWGKKAKEYEMVEWEFAPLHEFGARNWGCTDVQYKNDAGEWKNL</sequence>
<gene>
    <name evidence="1" type="ORF">FDA94_28780</name>
</gene>
<keyword evidence="2" id="KW-1185">Reference proteome</keyword>
<evidence type="ECO:0000313" key="2">
    <source>
        <dbReference type="Proteomes" id="UP000308705"/>
    </source>
</evidence>
<comment type="caution">
    <text evidence="1">The sequence shown here is derived from an EMBL/GenBank/DDBJ whole genome shotgun (WGS) entry which is preliminary data.</text>
</comment>
<name>A0A4U3MAC9_9ACTN</name>